<gene>
    <name evidence="7" type="ORF">EX30DRAFT_341786</name>
</gene>
<keyword evidence="8" id="KW-1185">Reference proteome</keyword>
<feature type="transmembrane region" description="Helical" evidence="6">
    <location>
        <begin position="146"/>
        <end position="166"/>
    </location>
</feature>
<name>A0A4S2MUM0_9PEZI</name>
<dbReference type="Proteomes" id="UP000298138">
    <property type="component" value="Unassembled WGS sequence"/>
</dbReference>
<protein>
    <recommendedName>
        <fullName evidence="9">GPR1/FUN34/YaaH-class plasma membrane protein</fullName>
    </recommendedName>
</protein>
<feature type="transmembrane region" description="Helical" evidence="6">
    <location>
        <begin position="91"/>
        <end position="109"/>
    </location>
</feature>
<keyword evidence="5 6" id="KW-0472">Membrane</keyword>
<feature type="transmembrane region" description="Helical" evidence="6">
    <location>
        <begin position="121"/>
        <end position="140"/>
    </location>
</feature>
<dbReference type="AlphaFoldDB" id="A0A4S2MUM0"/>
<dbReference type="OrthoDB" id="3648309at2759"/>
<dbReference type="STRING" id="341454.A0A4S2MUM0"/>
<accession>A0A4S2MUM0</accession>
<evidence type="ECO:0000256" key="3">
    <source>
        <dbReference type="ARBA" id="ARBA00022692"/>
    </source>
</evidence>
<dbReference type="Pfam" id="PF01184">
    <property type="entry name" value="Gpr1_Fun34_YaaH"/>
    <property type="match status" value="1"/>
</dbReference>
<evidence type="ECO:0000313" key="7">
    <source>
        <dbReference type="EMBL" id="TGZ80231.1"/>
    </source>
</evidence>
<feature type="transmembrane region" description="Helical" evidence="6">
    <location>
        <begin position="65"/>
        <end position="85"/>
    </location>
</feature>
<evidence type="ECO:0000313" key="8">
    <source>
        <dbReference type="Proteomes" id="UP000298138"/>
    </source>
</evidence>
<evidence type="ECO:0000256" key="5">
    <source>
        <dbReference type="ARBA" id="ARBA00023136"/>
    </source>
</evidence>
<dbReference type="GO" id="GO:0005886">
    <property type="term" value="C:plasma membrane"/>
    <property type="evidence" value="ECO:0007669"/>
    <property type="project" value="TreeGrafter"/>
</dbReference>
<evidence type="ECO:0000256" key="1">
    <source>
        <dbReference type="ARBA" id="ARBA00004141"/>
    </source>
</evidence>
<evidence type="ECO:0000256" key="4">
    <source>
        <dbReference type="ARBA" id="ARBA00022989"/>
    </source>
</evidence>
<dbReference type="InParanoid" id="A0A4S2MUM0"/>
<sequence length="238" mass="25396">MADSITISRGAFENMISKDTYVPLSKKWANPTPLALAGLVMALTPLSCQLMGWRGSDSSGSANNGTHFFCGGILMFVAGLLEFFLGHTYSFVVFCSYGGFFAALSSAIASGASDDKFYASYGFFYLFMGLLSFVFLLGSLGTNVCFVILFIAYSIAFPLLAGADWAKAMGNYDIAHRCEVGGGAACFVVSIMAWWVLASQVLDCVDSPLKLPIGDLSSVMKKRGSVVEQDVELGKKSG</sequence>
<comment type="subcellular location">
    <subcellularLocation>
        <location evidence="1">Membrane</location>
        <topology evidence="1">Multi-pass membrane protein</topology>
    </subcellularLocation>
</comment>
<dbReference type="InterPro" id="IPR000791">
    <property type="entry name" value="Gpr1/Fun34/SatP-like"/>
</dbReference>
<dbReference type="InterPro" id="IPR051633">
    <property type="entry name" value="AceTr"/>
</dbReference>
<reference evidence="7 8" key="1">
    <citation type="submission" date="2019-04" db="EMBL/GenBank/DDBJ databases">
        <title>Comparative genomics and transcriptomics to analyze fruiting body development in filamentous ascomycetes.</title>
        <authorList>
            <consortium name="DOE Joint Genome Institute"/>
            <person name="Lutkenhaus R."/>
            <person name="Traeger S."/>
            <person name="Breuer J."/>
            <person name="Kuo A."/>
            <person name="Lipzen A."/>
            <person name="Pangilinan J."/>
            <person name="Dilworth D."/>
            <person name="Sandor L."/>
            <person name="Poggeler S."/>
            <person name="Barry K."/>
            <person name="Grigoriev I.V."/>
            <person name="Nowrousian M."/>
        </authorList>
    </citation>
    <scope>NUCLEOTIDE SEQUENCE [LARGE SCALE GENOMIC DNA]</scope>
    <source>
        <strain evidence="7 8">CBS 389.68</strain>
    </source>
</reference>
<comment type="similarity">
    <text evidence="2">Belongs to the acetate uptake transporter (AceTr) (TC 2.A.96) family.</text>
</comment>
<dbReference type="EMBL" id="ML220126">
    <property type="protein sequence ID" value="TGZ80231.1"/>
    <property type="molecule type" value="Genomic_DNA"/>
</dbReference>
<evidence type="ECO:0008006" key="9">
    <source>
        <dbReference type="Google" id="ProtNLM"/>
    </source>
</evidence>
<keyword evidence="3 6" id="KW-0812">Transmembrane</keyword>
<evidence type="ECO:0000256" key="2">
    <source>
        <dbReference type="ARBA" id="ARBA00005587"/>
    </source>
</evidence>
<organism evidence="7 8">
    <name type="scientific">Ascodesmis nigricans</name>
    <dbReference type="NCBI Taxonomy" id="341454"/>
    <lineage>
        <taxon>Eukaryota</taxon>
        <taxon>Fungi</taxon>
        <taxon>Dikarya</taxon>
        <taxon>Ascomycota</taxon>
        <taxon>Pezizomycotina</taxon>
        <taxon>Pezizomycetes</taxon>
        <taxon>Pezizales</taxon>
        <taxon>Ascodesmidaceae</taxon>
        <taxon>Ascodesmis</taxon>
    </lineage>
</organism>
<evidence type="ECO:0000256" key="6">
    <source>
        <dbReference type="SAM" id="Phobius"/>
    </source>
</evidence>
<feature type="transmembrane region" description="Helical" evidence="6">
    <location>
        <begin position="34"/>
        <end position="53"/>
    </location>
</feature>
<keyword evidence="4 6" id="KW-1133">Transmembrane helix</keyword>
<dbReference type="PANTHER" id="PTHR31123">
    <property type="entry name" value="ACCUMULATION OF DYADS PROTEIN 2-RELATED"/>
    <property type="match status" value="1"/>
</dbReference>
<dbReference type="GO" id="GO:0015123">
    <property type="term" value="F:acetate transmembrane transporter activity"/>
    <property type="evidence" value="ECO:0007669"/>
    <property type="project" value="TreeGrafter"/>
</dbReference>
<dbReference type="PANTHER" id="PTHR31123:SF4">
    <property type="entry name" value="PROTEIN ALCS"/>
    <property type="match status" value="1"/>
</dbReference>
<feature type="transmembrane region" description="Helical" evidence="6">
    <location>
        <begin position="178"/>
        <end position="197"/>
    </location>
</feature>
<proteinExistence type="inferred from homology"/>